<dbReference type="Gene3D" id="3.50.50.60">
    <property type="entry name" value="FAD/NAD(P)-binding domain"/>
    <property type="match status" value="1"/>
</dbReference>
<dbReference type="NCBIfam" id="NF005560">
    <property type="entry name" value="PRK07233.1"/>
    <property type="match status" value="1"/>
</dbReference>
<accession>A0ABW3QZ32</accession>
<keyword evidence="3" id="KW-1185">Reference proteome</keyword>
<sequence>MGAEVAPDHGHVAVVGGGICGLATAHRLVRAGARVTLLEGSDQLGGLGTFFPWRDRWVERFYHCVMPTDDHLLGLLDELGLRDSITWRRTRMGMVVDGRDFPFNTALDLLRFTPLGVVDRLRFGAVSVLLRRLGRGKDLDGTRTEDWLRGLYGDRVWELLLAPLFGAKFGARFGDVPALYLWQRLGREGAVAVRGYPDGGYRTVIDALRASIEAGGGEVRLDAPVRRIGVGDGVRLELPGGEVVSADRAVSTLPLPQLRQLADDDLAARLPDVRLPYQGVVNALFFLRRPLSGHYWTPVVRSGTDFDGLIQMTPLAGVEPYYGRHLVYAMRYTDRESALFQEDDTAIAARWTAQLLTLHPALDAADVEEVRVFKAPFVEPVYPLGYLARRPPVVVAGTPLLLATTAHVYPDVTSWNSSVGLAQRVVATLEGAPQPVPG</sequence>
<dbReference type="PANTHER" id="PTHR42923">
    <property type="entry name" value="PROTOPORPHYRINOGEN OXIDASE"/>
    <property type="match status" value="1"/>
</dbReference>
<reference evidence="3" key="1">
    <citation type="journal article" date="2019" name="Int. J. Syst. Evol. Microbiol.">
        <title>The Global Catalogue of Microorganisms (GCM) 10K type strain sequencing project: providing services to taxonomists for standard genome sequencing and annotation.</title>
        <authorList>
            <consortium name="The Broad Institute Genomics Platform"/>
            <consortium name="The Broad Institute Genome Sequencing Center for Infectious Disease"/>
            <person name="Wu L."/>
            <person name="Ma J."/>
        </authorList>
    </citation>
    <scope>NUCLEOTIDE SEQUENCE [LARGE SCALE GENOMIC DNA]</scope>
    <source>
        <strain evidence="3">CCUG 60214</strain>
    </source>
</reference>
<dbReference type="PANTHER" id="PTHR42923:SF46">
    <property type="entry name" value="AMINE OXIDASE"/>
    <property type="match status" value="1"/>
</dbReference>
<comment type="caution">
    <text evidence="2">The sequence shown here is derived from an EMBL/GenBank/DDBJ whole genome shotgun (WGS) entry which is preliminary data.</text>
</comment>
<dbReference type="InterPro" id="IPR036188">
    <property type="entry name" value="FAD/NAD-bd_sf"/>
</dbReference>
<dbReference type="RefSeq" id="WP_380725597.1">
    <property type="nucleotide sequence ID" value="NZ_JBHTLK010000131.1"/>
</dbReference>
<evidence type="ECO:0000313" key="3">
    <source>
        <dbReference type="Proteomes" id="UP001597168"/>
    </source>
</evidence>
<protein>
    <submittedName>
        <fullName evidence="2">FAD-dependent oxidoreductase</fullName>
    </submittedName>
</protein>
<gene>
    <name evidence="2" type="ORF">ACFQ3T_22670</name>
</gene>
<dbReference type="PRINTS" id="PR00419">
    <property type="entry name" value="ADXRDTASE"/>
</dbReference>
<dbReference type="Pfam" id="PF01593">
    <property type="entry name" value="Amino_oxidase"/>
    <property type="match status" value="1"/>
</dbReference>
<dbReference type="SUPFAM" id="SSF51905">
    <property type="entry name" value="FAD/NAD(P)-binding domain"/>
    <property type="match status" value="1"/>
</dbReference>
<organism evidence="2 3">
    <name type="scientific">Saccharothrix hoggarensis</name>
    <dbReference type="NCBI Taxonomy" id="913853"/>
    <lineage>
        <taxon>Bacteria</taxon>
        <taxon>Bacillati</taxon>
        <taxon>Actinomycetota</taxon>
        <taxon>Actinomycetes</taxon>
        <taxon>Pseudonocardiales</taxon>
        <taxon>Pseudonocardiaceae</taxon>
        <taxon>Saccharothrix</taxon>
    </lineage>
</organism>
<dbReference type="InterPro" id="IPR002937">
    <property type="entry name" value="Amino_oxidase"/>
</dbReference>
<evidence type="ECO:0000259" key="1">
    <source>
        <dbReference type="Pfam" id="PF01593"/>
    </source>
</evidence>
<feature type="domain" description="Amine oxidase" evidence="1">
    <location>
        <begin position="19"/>
        <end position="379"/>
    </location>
</feature>
<dbReference type="EMBL" id="JBHTLK010000131">
    <property type="protein sequence ID" value="MFD1149946.1"/>
    <property type="molecule type" value="Genomic_DNA"/>
</dbReference>
<proteinExistence type="predicted"/>
<dbReference type="Proteomes" id="UP001597168">
    <property type="component" value="Unassembled WGS sequence"/>
</dbReference>
<evidence type="ECO:0000313" key="2">
    <source>
        <dbReference type="EMBL" id="MFD1149946.1"/>
    </source>
</evidence>
<dbReference type="InterPro" id="IPR050464">
    <property type="entry name" value="Zeta_carotene_desat/Oxidored"/>
</dbReference>
<name>A0ABW3QZ32_9PSEU</name>